<accession>A0A8S5UE71</accession>
<evidence type="ECO:0000313" key="1">
    <source>
        <dbReference type="EMBL" id="DAF92698.1"/>
    </source>
</evidence>
<proteinExistence type="predicted"/>
<dbReference type="EMBL" id="BK016070">
    <property type="protein sequence ID" value="DAF92698.1"/>
    <property type="molecule type" value="Genomic_DNA"/>
</dbReference>
<organism evidence="1">
    <name type="scientific">Myoviridae sp. ct1AP5</name>
    <dbReference type="NCBI Taxonomy" id="2825017"/>
    <lineage>
        <taxon>Viruses</taxon>
        <taxon>Duplodnaviria</taxon>
        <taxon>Heunggongvirae</taxon>
        <taxon>Uroviricota</taxon>
        <taxon>Caudoviricetes</taxon>
    </lineage>
</organism>
<protein>
    <submittedName>
        <fullName evidence="1">Uncharacterized protein</fullName>
    </submittedName>
</protein>
<name>A0A8S5UE71_9CAUD</name>
<reference evidence="1" key="1">
    <citation type="journal article" date="2021" name="Proc. Natl. Acad. Sci. U.S.A.">
        <title>A Catalog of Tens of Thousands of Viruses from Human Metagenomes Reveals Hidden Associations with Chronic Diseases.</title>
        <authorList>
            <person name="Tisza M.J."/>
            <person name="Buck C.B."/>
        </authorList>
    </citation>
    <scope>NUCLEOTIDE SEQUENCE</scope>
    <source>
        <strain evidence="1">Ct1AP5</strain>
    </source>
</reference>
<sequence>MKVNVVLKECNGETNVDWIIARVKDVYFYDDYVEIEFYTDEEMKQKEITTINRIPKKEINNIEIYGF</sequence>